<proteinExistence type="predicted"/>
<protein>
    <submittedName>
        <fullName evidence="1">Uncharacterized protein B9B11.120</fullName>
    </submittedName>
</protein>
<organism evidence="1">
    <name type="scientific">Neurospora crassa</name>
    <dbReference type="NCBI Taxonomy" id="5141"/>
    <lineage>
        <taxon>Eukaryota</taxon>
        <taxon>Fungi</taxon>
        <taxon>Dikarya</taxon>
        <taxon>Ascomycota</taxon>
        <taxon>Pezizomycotina</taxon>
        <taxon>Sordariomycetes</taxon>
        <taxon>Sordariomycetidae</taxon>
        <taxon>Sordariales</taxon>
        <taxon>Sordariaceae</taxon>
        <taxon>Neurospora</taxon>
    </lineage>
</organism>
<dbReference type="EMBL" id="BX284747">
    <property type="protein sequence ID" value="CAD70318.1"/>
    <property type="molecule type" value="Genomic_DNA"/>
</dbReference>
<sequence>MAFENVDFQTLIGTINCEVQVDRDNDICIQLSGIFTIFISLKITGTRLMEDARNRLVQERYLLGQQSGMDAVRPRVVEDVGVARHRPSLTTNHAKAPKGLALPALVVARTPWIHAEGSILNGADFDSSIGPHGARAGAHDASQCSEFKVLCPTSARPLWRNQLKSLPQRPDHNKCCEATLHAALLALLAVGEPDTPLNEAAWEMWLDVEPFVSCEREIASGAAGEVDISVIPSEDHQPWKRRN</sequence>
<accession>Q873I7</accession>
<evidence type="ECO:0000313" key="1">
    <source>
        <dbReference type="EMBL" id="CAD70318.1"/>
    </source>
</evidence>
<reference evidence="1" key="2">
    <citation type="submission" date="2003-03" db="EMBL/GenBank/DDBJ databases">
        <authorList>
            <person name="German Neurospora genome project"/>
        </authorList>
    </citation>
    <scope>NUCLEOTIDE SEQUENCE</scope>
</reference>
<gene>
    <name evidence="1" type="primary">B9B11.120</name>
</gene>
<dbReference type="AlphaFoldDB" id="Q873I7"/>
<name>Q873I7_NEUCS</name>
<reference evidence="1" key="1">
    <citation type="submission" date="2003-03" db="EMBL/GenBank/DDBJ databases">
        <authorList>
            <person name="Schulte U."/>
            <person name="Aign V."/>
            <person name="Hoheisel J."/>
            <person name="Brandt P."/>
            <person name="Fartmann B."/>
            <person name="Holland R."/>
            <person name="Nyakatura G."/>
            <person name="Mewes H.W."/>
            <person name="Mannhaupt G."/>
        </authorList>
    </citation>
    <scope>NUCLEOTIDE SEQUENCE</scope>
</reference>
<dbReference type="HOGENOM" id="CLU_1142852_0_0_1"/>